<evidence type="ECO:0000313" key="5">
    <source>
        <dbReference type="Proteomes" id="UP000651271"/>
    </source>
</evidence>
<evidence type="ECO:0000313" key="4">
    <source>
        <dbReference type="EMBL" id="MBD1428788.1"/>
    </source>
</evidence>
<dbReference type="Gene3D" id="2.170.130.10">
    <property type="entry name" value="TonB-dependent receptor, plug domain"/>
    <property type="match status" value="1"/>
</dbReference>
<dbReference type="InterPro" id="IPR008969">
    <property type="entry name" value="CarboxyPept-like_regulatory"/>
</dbReference>
<keyword evidence="1" id="KW-1134">Transmembrane beta strand</keyword>
<dbReference type="RefSeq" id="WP_190301555.1">
    <property type="nucleotide sequence ID" value="NZ_JACOIJ010000005.1"/>
</dbReference>
<evidence type="ECO:0000259" key="3">
    <source>
        <dbReference type="Pfam" id="PF07715"/>
    </source>
</evidence>
<proteinExistence type="inferred from homology"/>
<evidence type="ECO:0000256" key="2">
    <source>
        <dbReference type="SAM" id="SignalP"/>
    </source>
</evidence>
<comment type="similarity">
    <text evidence="1">Belongs to the TonB-dependent receptor family.</text>
</comment>
<dbReference type="Pfam" id="PF07715">
    <property type="entry name" value="Plug"/>
    <property type="match status" value="1"/>
</dbReference>
<name>A0ABR7YC64_9SPHI</name>
<dbReference type="NCBIfam" id="TIGR04056">
    <property type="entry name" value="OMP_RagA_SusC"/>
    <property type="match status" value="1"/>
</dbReference>
<evidence type="ECO:0000256" key="1">
    <source>
        <dbReference type="PROSITE-ProRule" id="PRU01360"/>
    </source>
</evidence>
<dbReference type="PROSITE" id="PS52016">
    <property type="entry name" value="TONB_DEPENDENT_REC_3"/>
    <property type="match status" value="1"/>
</dbReference>
<keyword evidence="1" id="KW-0472">Membrane</keyword>
<dbReference type="InterPro" id="IPR023997">
    <property type="entry name" value="TonB-dep_OMP_SusC/RagA_CS"/>
</dbReference>
<keyword evidence="1" id="KW-0813">Transport</keyword>
<comment type="subcellular location">
    <subcellularLocation>
        <location evidence="1">Cell outer membrane</location>
        <topology evidence="1">Multi-pass membrane protein</topology>
    </subcellularLocation>
</comment>
<dbReference type="Pfam" id="PF13715">
    <property type="entry name" value="CarbopepD_reg_2"/>
    <property type="match status" value="1"/>
</dbReference>
<feature type="signal peptide" evidence="2">
    <location>
        <begin position="1"/>
        <end position="39"/>
    </location>
</feature>
<dbReference type="Proteomes" id="UP000651271">
    <property type="component" value="Unassembled WGS sequence"/>
</dbReference>
<keyword evidence="1" id="KW-0998">Cell outer membrane</keyword>
<dbReference type="NCBIfam" id="TIGR04057">
    <property type="entry name" value="SusC_RagA_signa"/>
    <property type="match status" value="1"/>
</dbReference>
<comment type="caution">
    <text evidence="4">The sequence shown here is derived from an EMBL/GenBank/DDBJ whole genome shotgun (WGS) entry which is preliminary data.</text>
</comment>
<feature type="domain" description="TonB-dependent receptor plug" evidence="3">
    <location>
        <begin position="149"/>
        <end position="256"/>
    </location>
</feature>
<keyword evidence="1" id="KW-0812">Transmembrane</keyword>
<dbReference type="InterPro" id="IPR037066">
    <property type="entry name" value="Plug_dom_sf"/>
</dbReference>
<dbReference type="SUPFAM" id="SSF56935">
    <property type="entry name" value="Porins"/>
    <property type="match status" value="1"/>
</dbReference>
<dbReference type="InterPro" id="IPR039426">
    <property type="entry name" value="TonB-dep_rcpt-like"/>
</dbReference>
<organism evidence="4 5">
    <name type="scientific">Sphingobacterium litopenaei</name>
    <dbReference type="NCBI Taxonomy" id="2763500"/>
    <lineage>
        <taxon>Bacteria</taxon>
        <taxon>Pseudomonadati</taxon>
        <taxon>Bacteroidota</taxon>
        <taxon>Sphingobacteriia</taxon>
        <taxon>Sphingobacteriales</taxon>
        <taxon>Sphingobacteriaceae</taxon>
        <taxon>Sphingobacterium</taxon>
    </lineage>
</organism>
<dbReference type="EMBL" id="JACOIJ010000005">
    <property type="protein sequence ID" value="MBD1428788.1"/>
    <property type="molecule type" value="Genomic_DNA"/>
</dbReference>
<keyword evidence="5" id="KW-1185">Reference proteome</keyword>
<protein>
    <submittedName>
        <fullName evidence="4">TonB-dependent receptor</fullName>
    </submittedName>
</protein>
<reference evidence="4 5" key="1">
    <citation type="submission" date="2020-08" db="EMBL/GenBank/DDBJ databases">
        <title>Sphingobacterium sp. DN04309 isolated from aquaculture water.</title>
        <authorList>
            <person name="Zhang M."/>
        </authorList>
    </citation>
    <scope>NUCLEOTIDE SEQUENCE [LARGE SCALE GENOMIC DNA]</scope>
    <source>
        <strain evidence="4 5">DN04309</strain>
    </source>
</reference>
<keyword evidence="2" id="KW-0732">Signal</keyword>
<dbReference type="SUPFAM" id="SSF49464">
    <property type="entry name" value="Carboxypeptidase regulatory domain-like"/>
    <property type="match status" value="1"/>
</dbReference>
<dbReference type="InterPro" id="IPR012910">
    <property type="entry name" value="Plug_dom"/>
</dbReference>
<accession>A0ABR7YC64</accession>
<gene>
    <name evidence="4" type="ORF">H8B04_04245</name>
</gene>
<dbReference type="InterPro" id="IPR023996">
    <property type="entry name" value="TonB-dep_OMP_SusC/RagA"/>
</dbReference>
<feature type="chain" id="PRO_5046147261" evidence="2">
    <location>
        <begin position="40"/>
        <end position="1051"/>
    </location>
</feature>
<sequence>MKKSKPIKTPWKRNVMRSPQFRRCSVIAVLLCNTIIAHAIDSETVGRSASILFQQSKIYTGTVKDVSGNILQGVSISLKDQKNALTSTDINGRFVVEVEAKSILVFKLVGYTPVEVPLDGIQNNISVTLTEDSQGIDEVVVVGFGTQKKESNVGSQSTIKRAELKVPVANLSTAIAGRLAGVVATQRSGGPGSDGANLFVRGVATFASSPQTPLLIVDGVPDRDINNIDPEDIESFTILKDATATAVYGTRGANGVIIINTRKGKAGKPSISAEVQQGITGFTYLPEFVDGPTFMELFNEGLTMRGKNAFYDEERIEKHRTGEDPDLYPNVNWYEVLFNDNATNNRVNVNITGGADVANYYLSLGYYNETGQFKTEDIDTYNSALKEDRFNFTSNLTVNITPRTKLDFGLNGYLKNYNEPARGRNSIFALATEASPHIIPVQYSDGSWSFVRGASENPYKALTQSGINNRYDNVVRSNLRLTQNLDMITNGLSTSGLFAFDVFGQTILSRSRNLPSYFAEGRDTEGNLILTNTGTGSPDLSFSLNRSSTRRLYAEASLNYNREFGLHDVGGLLLFNQSDFSDAGSGVNSYQAAIPYRNRNLVGRATYAYDRKYLFESNFSYSGSDNFTPNNRFGLFSSLGLGWVVSNEGFFESAKDYIQHLKLRYSYGTSGNSNTSDRFLYLTRYSQSGGSYNFGTPGSQRGYTGYIESLLRGDVTWETSYRHNVGVELNIFDNNLQIIAELFKEDRKGILMPGDNIPFVSGFHAGNIPYKNIGETANKGIDLTLEYNKHMSNGFFMARGTMNYNTNRVVMDNKPPWAFPYLDREGHRISQRFGYIDQGLFKSEEEIANSATQAGDVRVGDIRYKDLNGDGIINSNDQTAIGYGSTPLLTYGITLGGGYKGFDLSLFFQGSGMVDLNYSSGHAVTPFSQGATFGNMYTNLLDRWDSNNPDKKTLYPRLSTNETVTTNYYTSTWWLKRSDFIRLKQAEFGYNFENKSWLSRVGVAKMRIYANGTNLFTISRWDFWDPELGDGRGTAYPITRVYNIGLRLNFK</sequence>
<keyword evidence="4" id="KW-0675">Receptor</keyword>